<gene>
    <name evidence="2" type="ORF">H3H51_08250</name>
</gene>
<proteinExistence type="predicted"/>
<comment type="caution">
    <text evidence="2">The sequence shown here is derived from an EMBL/GenBank/DDBJ whole genome shotgun (WGS) entry which is preliminary data.</text>
</comment>
<keyword evidence="3" id="KW-1185">Reference proteome</keyword>
<evidence type="ECO:0000313" key="2">
    <source>
        <dbReference type="EMBL" id="MBB2495008.1"/>
    </source>
</evidence>
<name>A0A7W4LKR7_9GAMM</name>
<feature type="signal peptide" evidence="1">
    <location>
        <begin position="1"/>
        <end position="18"/>
    </location>
</feature>
<feature type="chain" id="PRO_5030864529" evidence="1">
    <location>
        <begin position="19"/>
        <end position="131"/>
    </location>
</feature>
<keyword evidence="1" id="KW-0732">Signal</keyword>
<dbReference type="EMBL" id="JACJUD010000002">
    <property type="protein sequence ID" value="MBB2495008.1"/>
    <property type="molecule type" value="Genomic_DNA"/>
</dbReference>
<sequence>MRHALLLALSLICSTSFADDTVPRGVKVVPSNAVPGSPGRLIFSRDSNAPNACDVDIYVNLQRAASLGPGKSTMLDLPSGQISVSVALSSAGYCGGNGPGPSQSVLITPGETRQFAIKVQPGQVFLAPMLN</sequence>
<protein>
    <submittedName>
        <fullName evidence="2">Uncharacterized protein</fullName>
    </submittedName>
</protein>
<accession>A0A7W4LKR7</accession>
<reference evidence="2 3" key="1">
    <citation type="submission" date="2020-08" db="EMBL/GenBank/DDBJ databases">
        <authorList>
            <person name="Kim C.M."/>
        </authorList>
    </citation>
    <scope>NUCLEOTIDE SEQUENCE [LARGE SCALE GENOMIC DNA]</scope>
    <source>
        <strain evidence="2 3">UL070</strain>
    </source>
</reference>
<organism evidence="2 3">
    <name type="scientific">Aquipseudomonas ullengensis</name>
    <dbReference type="NCBI Taxonomy" id="2759166"/>
    <lineage>
        <taxon>Bacteria</taxon>
        <taxon>Pseudomonadati</taxon>
        <taxon>Pseudomonadota</taxon>
        <taxon>Gammaproteobacteria</taxon>
        <taxon>Pseudomonadales</taxon>
        <taxon>Pseudomonadaceae</taxon>
        <taxon>Aquipseudomonas</taxon>
    </lineage>
</organism>
<evidence type="ECO:0000256" key="1">
    <source>
        <dbReference type="SAM" id="SignalP"/>
    </source>
</evidence>
<evidence type="ECO:0000313" key="3">
    <source>
        <dbReference type="Proteomes" id="UP000542720"/>
    </source>
</evidence>
<dbReference type="AlphaFoldDB" id="A0A7W4LKR7"/>
<dbReference type="Proteomes" id="UP000542720">
    <property type="component" value="Unassembled WGS sequence"/>
</dbReference>
<dbReference type="RefSeq" id="WP_183088560.1">
    <property type="nucleotide sequence ID" value="NZ_JACJUD010000002.1"/>
</dbReference>